<dbReference type="CDD" id="cd16439">
    <property type="entry name" value="beta_Kdo_transferase_KpsC_2"/>
    <property type="match status" value="1"/>
</dbReference>
<name>A0A7X1F6Z9_9SPHN</name>
<proteinExistence type="predicted"/>
<evidence type="ECO:0000313" key="2">
    <source>
        <dbReference type="Proteomes" id="UP000520156"/>
    </source>
</evidence>
<keyword evidence="2" id="KW-1185">Reference proteome</keyword>
<evidence type="ECO:0000313" key="1">
    <source>
        <dbReference type="EMBL" id="MBC2651525.1"/>
    </source>
</evidence>
<accession>A0A7X1F6Z9</accession>
<dbReference type="GO" id="GO:0015774">
    <property type="term" value="P:polysaccharide transport"/>
    <property type="evidence" value="ECO:0007669"/>
    <property type="project" value="InterPro"/>
</dbReference>
<gene>
    <name evidence="1" type="ORF">H7F49_07405</name>
</gene>
<protein>
    <submittedName>
        <fullName evidence="1">Beta-3-deoxy-D-manno-oct-2-ulosonic acid transferase</fullName>
    </submittedName>
</protein>
<sequence length="471" mass="50352">MQDNAVAAGEADRACLIGPYAGRHGIPAISALCDPWRLAEQADRIVAAADHDLAAVGLLLGRPVELLGEGPWAGATSAAEVATRAVAGWDLRDPFTGEPIDPAGAIALLAEWRRLIDANRRIAAVYGVAAWKRVTVDALLWDGRDGPRHARPSDRRTRSLISGSRVIAWKSRTAPDLPAGLAARGIAVGEIEDGFIRSIGLGANCVPPLSIIVDHAGVYFDPAGPSDLEHLLAEADIGADLQRRAAALRQRLVAAGIGKYGRASAPVAIAAPGRRRVLVPGQVADDRSVLSGGAGGGNLELLQRARSLEPDAWIIYRPHPDVEAGHRAGHIAEPVIRQWADEIDRDSPIAPLIDSVDALHTLTSLAGFEALMRGKAVTTHGVPFYAGWGLTRDLGAIPDRRGRQRSLDELVAATLILYPRYLDPVTRLPCSPEILVDRLESDRARVGSSLVMLRELQGRATRLWRRFGGQA</sequence>
<dbReference type="GO" id="GO:0000271">
    <property type="term" value="P:polysaccharide biosynthetic process"/>
    <property type="evidence" value="ECO:0007669"/>
    <property type="project" value="InterPro"/>
</dbReference>
<dbReference type="EMBL" id="JACLAU010000007">
    <property type="protein sequence ID" value="MBC2651525.1"/>
    <property type="molecule type" value="Genomic_DNA"/>
</dbReference>
<dbReference type="InterPro" id="IPR007833">
    <property type="entry name" value="Capsule_polysaccharide_synth"/>
</dbReference>
<keyword evidence="1" id="KW-0808">Transferase</keyword>
<reference evidence="1 2" key="1">
    <citation type="submission" date="2020-08" db="EMBL/GenBank/DDBJ databases">
        <title>The genome sequence of Novosphingobium flavum 4Y4.</title>
        <authorList>
            <person name="Liu Y."/>
        </authorList>
    </citation>
    <scope>NUCLEOTIDE SEQUENCE [LARGE SCALE GENOMIC DNA]</scope>
    <source>
        <strain evidence="1 2">4Y4</strain>
    </source>
</reference>
<dbReference type="AlphaFoldDB" id="A0A7X1F6Z9"/>
<dbReference type="Pfam" id="PF05159">
    <property type="entry name" value="Capsule_synth"/>
    <property type="match status" value="2"/>
</dbReference>
<comment type="caution">
    <text evidence="1">The sequence shown here is derived from an EMBL/GenBank/DDBJ whole genome shotgun (WGS) entry which is preliminary data.</text>
</comment>
<dbReference type="Proteomes" id="UP000520156">
    <property type="component" value="Unassembled WGS sequence"/>
</dbReference>
<dbReference type="GO" id="GO:0016740">
    <property type="term" value="F:transferase activity"/>
    <property type="evidence" value="ECO:0007669"/>
    <property type="project" value="UniProtKB-KW"/>
</dbReference>
<organism evidence="1 2">
    <name type="scientific">Novosphingobium aerophilum</name>
    <dbReference type="NCBI Taxonomy" id="2839843"/>
    <lineage>
        <taxon>Bacteria</taxon>
        <taxon>Pseudomonadati</taxon>
        <taxon>Pseudomonadota</taxon>
        <taxon>Alphaproteobacteria</taxon>
        <taxon>Sphingomonadales</taxon>
        <taxon>Sphingomonadaceae</taxon>
        <taxon>Novosphingobium</taxon>
    </lineage>
</organism>